<name>A0A5B6ZLC4_DAVIN</name>
<evidence type="ECO:0000313" key="2">
    <source>
        <dbReference type="EMBL" id="MPA44824.1"/>
    </source>
</evidence>
<accession>A0A5B6ZLC4</accession>
<dbReference type="AlphaFoldDB" id="A0A5B6ZLC4"/>
<dbReference type="EMBL" id="GHES01014265">
    <property type="protein sequence ID" value="MPA44824.1"/>
    <property type="molecule type" value="Transcribed_RNA"/>
</dbReference>
<feature type="region of interest" description="Disordered" evidence="1">
    <location>
        <begin position="1"/>
        <end position="30"/>
    </location>
</feature>
<sequence length="706" mass="78798">MAQLSGTDNTPFKSENETHDGGWTEEHDRMPLKQRLKMLLASTRHSDFSDIKFEKESTSPTPPFDIVVEKEDQHCISQVFHPACSAGEGRNERFPSEQSHAGVLGEYCCRGAQVNEYICSNSMPSEHPIKVKVDNIDNSPMSLLENGVNCSSLSDVQVVKVKNEIPDDFEDDLDHIVLKERRMMLISRKSLELKKPSLEGNSSRLSNSVVEDMIQTIAGIGKGKSNSGDGESTGGVNHTHDIPERNASDLCKMSESGSLNGILAGLSCTTTQCSALMGSRGTESTKSGNFMGIQDSDRIHSPKIASTGYESCGRQDFVSGAPKRMLNSSLTTLINVKVEPLDNNELHSLDKNAVGNFLLTKIASVKSELETPDESDGDEVDHMLLRDRIKLLAPREVPDLDISRNFKCWRKIVPSALDCNPIVSESAKSLGINRSRKRRKTDTDSVETALEEDAPGLLQVLIDKGVSVNEIKLYGEMESNEPLDESFSEDSFAELEAVISKLFSQRHSLLKFAPIRCTKGEKASYCLACLISLVEQARYLQFRKWPVEWGWCRDLQSFIFVFERHNRIVLERPEYGYATYFFELVHSVPIDWQIKRLVIAMKLTNCSRVNIIENKALLVGEDLTEGEARVLTEYGWIPNSGIGTMLNYRDRVVHDRKNESDSSEWRSKIGKLLMDGYNGGTIVSTDIPKKVVEYSGSQSPPIKLEL</sequence>
<organism evidence="2">
    <name type="scientific">Davidia involucrata</name>
    <name type="common">Dove tree</name>
    <dbReference type="NCBI Taxonomy" id="16924"/>
    <lineage>
        <taxon>Eukaryota</taxon>
        <taxon>Viridiplantae</taxon>
        <taxon>Streptophyta</taxon>
        <taxon>Embryophyta</taxon>
        <taxon>Tracheophyta</taxon>
        <taxon>Spermatophyta</taxon>
        <taxon>Magnoliopsida</taxon>
        <taxon>eudicotyledons</taxon>
        <taxon>Gunneridae</taxon>
        <taxon>Pentapetalae</taxon>
        <taxon>asterids</taxon>
        <taxon>Cornales</taxon>
        <taxon>Nyssaceae</taxon>
        <taxon>Davidia</taxon>
    </lineage>
</organism>
<evidence type="ECO:0000256" key="1">
    <source>
        <dbReference type="SAM" id="MobiDB-lite"/>
    </source>
</evidence>
<gene>
    <name evidence="2" type="ORF">Din_014265</name>
</gene>
<proteinExistence type="predicted"/>
<reference evidence="2" key="1">
    <citation type="submission" date="2019-08" db="EMBL/GenBank/DDBJ databases">
        <title>Reference gene set and small RNA set construction with multiple tissues from Davidia involucrata Baill.</title>
        <authorList>
            <person name="Yang H."/>
            <person name="Zhou C."/>
            <person name="Li G."/>
            <person name="Wang J."/>
            <person name="Gao P."/>
            <person name="Wang M."/>
            <person name="Wang R."/>
            <person name="Zhao Y."/>
        </authorList>
    </citation>
    <scope>NUCLEOTIDE SEQUENCE</scope>
    <source>
        <tissue evidence="2">Mixed with DoveR01_LX</tissue>
    </source>
</reference>
<dbReference type="PANTHER" id="PTHR47871:SF2">
    <property type="entry name" value="OS03G0221300 PROTEIN"/>
    <property type="match status" value="1"/>
</dbReference>
<feature type="compositionally biased region" description="Polar residues" evidence="1">
    <location>
        <begin position="224"/>
        <end position="236"/>
    </location>
</feature>
<dbReference type="PANTHER" id="PTHR47871">
    <property type="entry name" value="NAC DOMAIN-CONTAINING PROTEIN 8"/>
    <property type="match status" value="1"/>
</dbReference>
<feature type="region of interest" description="Disordered" evidence="1">
    <location>
        <begin position="220"/>
        <end position="242"/>
    </location>
</feature>
<feature type="compositionally biased region" description="Polar residues" evidence="1">
    <location>
        <begin position="1"/>
        <end position="13"/>
    </location>
</feature>
<feature type="compositionally biased region" description="Basic and acidic residues" evidence="1">
    <location>
        <begin position="14"/>
        <end position="30"/>
    </location>
</feature>
<protein>
    <submittedName>
        <fullName evidence="2">Uncharacterized protein</fullName>
    </submittedName>
</protein>